<dbReference type="InterPro" id="IPR024516">
    <property type="entry name" value="Mce_C"/>
</dbReference>
<evidence type="ECO:0000259" key="3">
    <source>
        <dbReference type="Pfam" id="PF11887"/>
    </source>
</evidence>
<dbReference type="AlphaFoldDB" id="A0AA97GUP5"/>
<protein>
    <recommendedName>
        <fullName evidence="5">MCE family protein</fullName>
    </recommendedName>
</protein>
<feature type="domain" description="Mce/MlaD" evidence="2">
    <location>
        <begin position="42"/>
        <end position="116"/>
    </location>
</feature>
<gene>
    <name evidence="4" type="ORF">MP11Mi_22900</name>
</gene>
<feature type="transmembrane region" description="Helical" evidence="1">
    <location>
        <begin position="7"/>
        <end position="28"/>
    </location>
</feature>
<evidence type="ECO:0000313" key="4">
    <source>
        <dbReference type="EMBL" id="WOC13193.1"/>
    </source>
</evidence>
<accession>A0AA97GUP5</accession>
<dbReference type="PANTHER" id="PTHR33371:SF16">
    <property type="entry name" value="MCE-FAMILY PROTEIN MCE3F"/>
    <property type="match status" value="1"/>
</dbReference>
<dbReference type="EMBL" id="CP128986">
    <property type="protein sequence ID" value="WOC13193.1"/>
    <property type="molecule type" value="Genomic_DNA"/>
</dbReference>
<dbReference type="RefSeq" id="WP_420039032.1">
    <property type="nucleotide sequence ID" value="NZ_CP128986.1"/>
</dbReference>
<evidence type="ECO:0008006" key="5">
    <source>
        <dbReference type="Google" id="ProtNLM"/>
    </source>
</evidence>
<dbReference type="GO" id="GO:0005576">
    <property type="term" value="C:extracellular region"/>
    <property type="evidence" value="ECO:0007669"/>
    <property type="project" value="TreeGrafter"/>
</dbReference>
<evidence type="ECO:0000259" key="2">
    <source>
        <dbReference type="Pfam" id="PF02470"/>
    </source>
</evidence>
<dbReference type="Pfam" id="PF02470">
    <property type="entry name" value="MlaD"/>
    <property type="match status" value="1"/>
</dbReference>
<dbReference type="Pfam" id="PF11887">
    <property type="entry name" value="Mce4_CUP1"/>
    <property type="match status" value="1"/>
</dbReference>
<proteinExistence type="predicted"/>
<dbReference type="PANTHER" id="PTHR33371">
    <property type="entry name" value="INTERMEMBRANE PHOSPHOLIPID TRANSPORT SYSTEM BINDING PROTEIN MLAD-RELATED"/>
    <property type="match status" value="1"/>
</dbReference>
<keyword evidence="1" id="KW-1133">Transmembrane helix</keyword>
<organism evidence="4">
    <name type="scientific">Gordonia sp. MP11Mi</name>
    <dbReference type="NCBI Taxonomy" id="3022769"/>
    <lineage>
        <taxon>Bacteria</taxon>
        <taxon>Bacillati</taxon>
        <taxon>Actinomycetota</taxon>
        <taxon>Actinomycetes</taxon>
        <taxon>Mycobacteriales</taxon>
        <taxon>Gordoniaceae</taxon>
        <taxon>Gordonia</taxon>
    </lineage>
</organism>
<evidence type="ECO:0000256" key="1">
    <source>
        <dbReference type="SAM" id="Phobius"/>
    </source>
</evidence>
<name>A0AA97GUP5_9ACTN</name>
<keyword evidence="1" id="KW-0812">Transmembrane</keyword>
<dbReference type="InterPro" id="IPR052336">
    <property type="entry name" value="MlaD_Phospholipid_Transporter"/>
</dbReference>
<sequence>MPPLSRLVKIQLVVVLLVGIIAAIYGGIRYARMDEAVGVGVYRVTLEMNDAGGIFPEAEVTYRGVAAGRVRGMEMTANGIEVTLVMDSGGEKVPESAVAVVANRSAIGEQFIDLQPTSVGGPYLHDGSVIDDISYPPKLDEVLASAITLTDTVPVDALRTTITELGKAFDGQGENLSRLIDSLDKLSKTGVENLDDTIGLITNANPVLATQAEQSDEILEWSKSLDLVAATLDSSDPALRRILTDGPRAASALKNFLDTNGQDATTLVHQLGSTVHEIAPTSFSAGMTFAMLSSLSGSSHTTSSGGGQIKFGIVLETENPPSCTRGYESTQKMLAEIKRKNPDFDPNYDDFPFNTKAACAVETGNPTAVRGANNADLSNPEFVQPWDDKPKADPDKLNLNPIATQLAGLMGVRQR</sequence>
<keyword evidence="1" id="KW-0472">Membrane</keyword>
<reference evidence="4" key="1">
    <citation type="submission" date="2023-06" db="EMBL/GenBank/DDBJ databases">
        <title>Gordonia sp. nov. and Pseudochrobactrum sp. nov., two species isolated from the burying beetle Nicrophorus vespilloides.</title>
        <authorList>
            <person name="Poehlein A."/>
            <person name="Guzman J."/>
            <person name="Daniel R."/>
            <person name="Vilcinskas A."/>
        </authorList>
    </citation>
    <scope>NUCLEOTIDE SEQUENCE</scope>
    <source>
        <strain evidence="4">MP11Mi</strain>
    </source>
</reference>
<feature type="domain" description="Mammalian cell entry C-terminal" evidence="3">
    <location>
        <begin position="124"/>
        <end position="294"/>
    </location>
</feature>
<dbReference type="InterPro" id="IPR003399">
    <property type="entry name" value="Mce/MlaD"/>
</dbReference>
<dbReference type="NCBIfam" id="TIGR00996">
    <property type="entry name" value="Mtu_fam_mce"/>
    <property type="match status" value="1"/>
</dbReference>
<dbReference type="InterPro" id="IPR005693">
    <property type="entry name" value="Mce"/>
</dbReference>